<dbReference type="SUPFAM" id="SSF53448">
    <property type="entry name" value="Nucleotide-diphospho-sugar transferases"/>
    <property type="match status" value="1"/>
</dbReference>
<protein>
    <submittedName>
        <fullName evidence="9">Glycosyltransferase</fullName>
        <ecNumber evidence="9">2.4.-.-</ecNumber>
    </submittedName>
</protein>
<dbReference type="Pfam" id="PF03279">
    <property type="entry name" value="Lip_A_acyltrans"/>
    <property type="match status" value="1"/>
</dbReference>
<dbReference type="RefSeq" id="WP_306728489.1">
    <property type="nucleotide sequence ID" value="NZ_JAVDDT010000005.1"/>
</dbReference>
<proteinExistence type="predicted"/>
<evidence type="ECO:0000256" key="6">
    <source>
        <dbReference type="ARBA" id="ARBA00023315"/>
    </source>
</evidence>
<feature type="domain" description="Glycosyltransferase 2-like" evidence="8">
    <location>
        <begin position="7"/>
        <end position="125"/>
    </location>
</feature>
<keyword evidence="9" id="KW-0328">Glycosyltransferase</keyword>
<keyword evidence="6" id="KW-0012">Acyltransferase</keyword>
<dbReference type="EC" id="2.4.-.-" evidence="9"/>
<keyword evidence="7" id="KW-1133">Transmembrane helix</keyword>
<dbReference type="CDD" id="cd07984">
    <property type="entry name" value="LPLAT_LABLAT-like"/>
    <property type="match status" value="1"/>
</dbReference>
<dbReference type="Gene3D" id="3.90.550.10">
    <property type="entry name" value="Spore Coat Polysaccharide Biosynthesis Protein SpsA, Chain A"/>
    <property type="match status" value="1"/>
</dbReference>
<evidence type="ECO:0000256" key="5">
    <source>
        <dbReference type="ARBA" id="ARBA00023136"/>
    </source>
</evidence>
<evidence type="ECO:0000256" key="2">
    <source>
        <dbReference type="ARBA" id="ARBA00022475"/>
    </source>
</evidence>
<evidence type="ECO:0000313" key="9">
    <source>
        <dbReference type="EMBL" id="MDQ2069990.1"/>
    </source>
</evidence>
<name>A0ABU0WAM0_9GAMM</name>
<keyword evidence="3" id="KW-0997">Cell inner membrane</keyword>
<dbReference type="InterPro" id="IPR029044">
    <property type="entry name" value="Nucleotide-diphossugar_trans"/>
</dbReference>
<dbReference type="Pfam" id="PF00535">
    <property type="entry name" value="Glycos_transf_2"/>
    <property type="match status" value="1"/>
</dbReference>
<dbReference type="Proteomes" id="UP001239019">
    <property type="component" value="Unassembled WGS sequence"/>
</dbReference>
<keyword evidence="7" id="KW-0812">Transmembrane</keyword>
<feature type="transmembrane region" description="Helical" evidence="7">
    <location>
        <begin position="276"/>
        <end position="295"/>
    </location>
</feature>
<reference evidence="9 10" key="1">
    <citation type="submission" date="2023-08" db="EMBL/GenBank/DDBJ databases">
        <title>Whole-genome sequencing of halo(alkali)philic microorganisms from hypersaline lakes.</title>
        <authorList>
            <person name="Sorokin D.Y."/>
            <person name="Abbas B."/>
            <person name="Merkel A.Y."/>
        </authorList>
    </citation>
    <scope>NUCLEOTIDE SEQUENCE [LARGE SCALE GENOMIC DNA]</scope>
    <source>
        <strain evidence="9 10">AB-CW4</strain>
    </source>
</reference>
<evidence type="ECO:0000259" key="8">
    <source>
        <dbReference type="Pfam" id="PF00535"/>
    </source>
</evidence>
<keyword evidence="5 7" id="KW-0472">Membrane</keyword>
<organism evidence="9 10">
    <name type="scientific">Natronospira bacteriovora</name>
    <dbReference type="NCBI Taxonomy" id="3069753"/>
    <lineage>
        <taxon>Bacteria</taxon>
        <taxon>Pseudomonadati</taxon>
        <taxon>Pseudomonadota</taxon>
        <taxon>Gammaproteobacteria</taxon>
        <taxon>Natronospirales</taxon>
        <taxon>Natronospiraceae</taxon>
        <taxon>Natronospira</taxon>
    </lineage>
</organism>
<dbReference type="CDD" id="cd04179">
    <property type="entry name" value="DPM_DPG-synthase_like"/>
    <property type="match status" value="1"/>
</dbReference>
<sequence>MSIRCCALVPVYNQPERVAEVVAGLRAHGLECLLVDDGSDPDTAAVLRKVAAADAGVHLCRSEINRGKGMAVTTGLRLARARGFSHALQVDADGQHDLNDVPGLLRLVEAEPGALVSGRPRYDESVPVGRVFARYITHVWVWIETLSLRISDSMCGYRVYPVEASLAVIDQEGVGARMDFDTEIMVRLFWRGVPVRFLPTAVRYDTGSRSTFRLFRDNVRISWMHTRLVFGMLGRLPRLLFARRSGERHWSRTGERGSLLALRLSVLAFRLLGRRGMAVVLFPAAVYFLLFNARARRASMQYFHRLHALDPALPAPGWRNSFRHFWQFVQANINRVEAWSGADSQARTAFPDEAHFQALVDAGQGALFIGAHVGNLEVGRAIAARWPEVTFNALVYTANARRYNRAMQELNERFGANLILVEEIGADTALMLKSRVDAGEFVVIVGDRTPVAGDSPTVTAPFLGEQARFPVGPWVLAHVLACPVFFFFYMEDDDGGFRVFLEPVADRIRLPRKDRDRELQALTETYAGRLETLARQYPYQWYNFYDFWRDNGVQATPPSPVADLEKQE</sequence>
<keyword evidence="4 9" id="KW-0808">Transferase</keyword>
<dbReference type="InterPro" id="IPR004960">
    <property type="entry name" value="LipA_acyltrans"/>
</dbReference>
<comment type="caution">
    <text evidence="9">The sequence shown here is derived from an EMBL/GenBank/DDBJ whole genome shotgun (WGS) entry which is preliminary data.</text>
</comment>
<dbReference type="EMBL" id="JAVDDT010000005">
    <property type="protein sequence ID" value="MDQ2069990.1"/>
    <property type="molecule type" value="Genomic_DNA"/>
</dbReference>
<keyword evidence="10" id="KW-1185">Reference proteome</keyword>
<evidence type="ECO:0000313" key="10">
    <source>
        <dbReference type="Proteomes" id="UP001239019"/>
    </source>
</evidence>
<keyword evidence="2" id="KW-1003">Cell membrane</keyword>
<evidence type="ECO:0000256" key="4">
    <source>
        <dbReference type="ARBA" id="ARBA00022679"/>
    </source>
</evidence>
<evidence type="ECO:0000256" key="1">
    <source>
        <dbReference type="ARBA" id="ARBA00004533"/>
    </source>
</evidence>
<gene>
    <name evidence="9" type="ORF">RBH19_08895</name>
</gene>
<accession>A0ABU0WAM0</accession>
<dbReference type="PANTHER" id="PTHR30606">
    <property type="entry name" value="LIPID A BIOSYNTHESIS LAUROYL ACYLTRANSFERASE"/>
    <property type="match status" value="1"/>
</dbReference>
<dbReference type="GO" id="GO:0016757">
    <property type="term" value="F:glycosyltransferase activity"/>
    <property type="evidence" value="ECO:0007669"/>
    <property type="project" value="UniProtKB-KW"/>
</dbReference>
<dbReference type="InterPro" id="IPR001173">
    <property type="entry name" value="Glyco_trans_2-like"/>
</dbReference>
<evidence type="ECO:0000256" key="3">
    <source>
        <dbReference type="ARBA" id="ARBA00022519"/>
    </source>
</evidence>
<evidence type="ECO:0000256" key="7">
    <source>
        <dbReference type="SAM" id="Phobius"/>
    </source>
</evidence>
<comment type="subcellular location">
    <subcellularLocation>
        <location evidence="1">Cell inner membrane</location>
    </subcellularLocation>
</comment>
<dbReference type="PANTHER" id="PTHR30606:SF9">
    <property type="entry name" value="LIPID A BIOSYNTHESIS LAUROYLTRANSFERASE"/>
    <property type="match status" value="1"/>
</dbReference>